<comment type="caution">
    <text evidence="4">The sequence shown here is derived from an EMBL/GenBank/DDBJ whole genome shotgun (WGS) entry which is preliminary data.</text>
</comment>
<dbReference type="GO" id="GO:0016538">
    <property type="term" value="F:cyclin-dependent protein serine/threonine kinase regulator activity"/>
    <property type="evidence" value="ECO:0007669"/>
    <property type="project" value="InterPro"/>
</dbReference>
<organism evidence="4 5">
    <name type="scientific">Wallemia hederae</name>
    <dbReference type="NCBI Taxonomy" id="1540922"/>
    <lineage>
        <taxon>Eukaryota</taxon>
        <taxon>Fungi</taxon>
        <taxon>Dikarya</taxon>
        <taxon>Basidiomycota</taxon>
        <taxon>Wallemiomycotina</taxon>
        <taxon>Wallemiomycetes</taxon>
        <taxon>Wallemiales</taxon>
        <taxon>Wallemiaceae</taxon>
        <taxon>Wallemia</taxon>
    </lineage>
</organism>
<dbReference type="InterPro" id="IPR043198">
    <property type="entry name" value="Cyclin/Ssn8"/>
</dbReference>
<dbReference type="AlphaFoldDB" id="A0A4T0FJW6"/>
<reference evidence="4 5" key="1">
    <citation type="submission" date="2019-03" db="EMBL/GenBank/DDBJ databases">
        <title>Sequencing 23 genomes of Wallemia ichthyophaga.</title>
        <authorList>
            <person name="Gostincar C."/>
        </authorList>
    </citation>
    <scope>NUCLEOTIDE SEQUENCE [LARGE SCALE GENOMIC DNA]</scope>
    <source>
        <strain evidence="4 5">EXF-5753</strain>
    </source>
</reference>
<dbReference type="InterPro" id="IPR013763">
    <property type="entry name" value="Cyclin-like_dom"/>
</dbReference>
<evidence type="ECO:0000256" key="1">
    <source>
        <dbReference type="RuleBase" id="RU000383"/>
    </source>
</evidence>
<gene>
    <name evidence="4" type="ORF">E3P99_03485</name>
</gene>
<dbReference type="InterPro" id="IPR036915">
    <property type="entry name" value="Cyclin-like_sf"/>
</dbReference>
<dbReference type="InterPro" id="IPR006671">
    <property type="entry name" value="Cyclin_N"/>
</dbReference>
<evidence type="ECO:0000259" key="3">
    <source>
        <dbReference type="SMART" id="SM00385"/>
    </source>
</evidence>
<feature type="region of interest" description="Disordered" evidence="2">
    <location>
        <begin position="241"/>
        <end position="306"/>
    </location>
</feature>
<dbReference type="Gene3D" id="1.10.472.10">
    <property type="entry name" value="Cyclin-like"/>
    <property type="match status" value="1"/>
</dbReference>
<evidence type="ECO:0000313" key="4">
    <source>
        <dbReference type="EMBL" id="TIA86996.1"/>
    </source>
</evidence>
<dbReference type="SMART" id="SM00385">
    <property type="entry name" value="CYCLIN"/>
    <property type="match status" value="1"/>
</dbReference>
<feature type="domain" description="Cyclin-like" evidence="3">
    <location>
        <begin position="34"/>
        <end position="145"/>
    </location>
</feature>
<evidence type="ECO:0000256" key="2">
    <source>
        <dbReference type="SAM" id="MobiDB-lite"/>
    </source>
</evidence>
<keyword evidence="1" id="KW-0195">Cyclin</keyword>
<comment type="similarity">
    <text evidence="1">Belongs to the cyclin family.</text>
</comment>
<dbReference type="PANTHER" id="PTHR10026">
    <property type="entry name" value="CYCLIN"/>
    <property type="match status" value="1"/>
</dbReference>
<evidence type="ECO:0000313" key="5">
    <source>
        <dbReference type="Proteomes" id="UP000310189"/>
    </source>
</evidence>
<feature type="compositionally biased region" description="Polar residues" evidence="2">
    <location>
        <begin position="272"/>
        <end position="282"/>
    </location>
</feature>
<dbReference type="GO" id="GO:0006357">
    <property type="term" value="P:regulation of transcription by RNA polymerase II"/>
    <property type="evidence" value="ECO:0007669"/>
    <property type="project" value="InterPro"/>
</dbReference>
<dbReference type="Pfam" id="PF00134">
    <property type="entry name" value="Cyclin_N"/>
    <property type="match status" value="1"/>
</dbReference>
<proteinExistence type="inferred from homology"/>
<protein>
    <recommendedName>
        <fullName evidence="3">Cyclin-like domain-containing protein</fullName>
    </recommendedName>
</protein>
<dbReference type="EMBL" id="SPNW01000069">
    <property type="protein sequence ID" value="TIA86996.1"/>
    <property type="molecule type" value="Genomic_DNA"/>
</dbReference>
<accession>A0A4T0FJW6</accession>
<dbReference type="Proteomes" id="UP000310189">
    <property type="component" value="Unassembled WGS sequence"/>
</dbReference>
<sequence>MPDQWIFNDDEMVHTPSTSAGVADELGERIRGVNWLLRIGVTARVRTDSLYNACVYMHRFYMRNALSDYDCEQVGLACLFLACKAQDSMKHVTQIAALAVFKKRSDAAKLQGKAPRDKEPMHIKDEPEVIALQESMLRMEIVLLRSLTFDLALKQPLPILLDAAKFLRLPKFDAVMMHAVLNDSMRSTVALSYSPTVVAMLALVLPSAVADATFLSDAYKGMQWQDIEWLTAFGYNVKTKKEKLERERSAQSQLGNKRSRTDEHDGDAVNGNDHSNSSSTPNAAAKRLKGENGAVPSPTPASSVDERLQATDPDAALQNQLHGDKESDEKTLDVHITEDGEITSKEVDSVVGGGVDGDVDEIDTVLMDLRDAIARFIMIFKHLDKDARTHQQANKQRIRDLLACFPKRRDSVWREDEILDSI</sequence>
<dbReference type="OrthoDB" id="25002at2759"/>
<name>A0A4T0FJW6_9BASI</name>
<dbReference type="SUPFAM" id="SSF47954">
    <property type="entry name" value="Cyclin-like"/>
    <property type="match status" value="2"/>
</dbReference>
<keyword evidence="5" id="KW-1185">Reference proteome</keyword>